<comment type="caution">
    <text evidence="6">The sequence shown here is derived from an EMBL/GenBank/DDBJ whole genome shotgun (WGS) entry which is preliminary data.</text>
</comment>
<dbReference type="AlphaFoldDB" id="A0A502GUZ7"/>
<dbReference type="Pfam" id="PF13535">
    <property type="entry name" value="ATP-grasp_4"/>
    <property type="match status" value="1"/>
</dbReference>
<dbReference type="OrthoDB" id="24041at2"/>
<proteinExistence type="predicted"/>
<gene>
    <name evidence="6" type="ORF">EAH77_02070</name>
</gene>
<dbReference type="SUPFAM" id="SSF56059">
    <property type="entry name" value="Glutathione synthetase ATP-binding domain-like"/>
    <property type="match status" value="1"/>
</dbReference>
<keyword evidence="3 4" id="KW-0067">ATP-binding</keyword>
<dbReference type="GO" id="GO:0016874">
    <property type="term" value="F:ligase activity"/>
    <property type="evidence" value="ECO:0007669"/>
    <property type="project" value="UniProtKB-KW"/>
</dbReference>
<dbReference type="InterPro" id="IPR011761">
    <property type="entry name" value="ATP-grasp"/>
</dbReference>
<dbReference type="InterPro" id="IPR041472">
    <property type="entry name" value="BL00235/CARNS1_N"/>
</dbReference>
<evidence type="ECO:0000256" key="1">
    <source>
        <dbReference type="ARBA" id="ARBA00022598"/>
    </source>
</evidence>
<evidence type="ECO:0000313" key="7">
    <source>
        <dbReference type="Proteomes" id="UP000317663"/>
    </source>
</evidence>
<sequence>MGSRTNKVYNQMKNVLILFGCASHRQGPRAISQAHSLGLNVILVDTQDNVENLSANAPQNIQIYTVSSKDYDACFPLIKSLCTTFPVIGIYTFEEYSVETCSRLCATLGFINNPTAAILRIRNKNSCRQILSENGLPQPELHIFNNLQQACYCLQTQPTGGGDWILKPIDASGSQGVSRITNNGIHQLHTAFSRLTSTQQEGFIIEKFIIGKEFSLEGFFHYGEPIFQGITEKALKPGSSFVEDMHIFPAELPIETRNDVFAVAKKALHCVGLMFGHFHLEFWISDCQIIIGEIHSRPGGDYIHLLTEVVTGIPTYAAVFQQYIESASCHEPAPTITHRCAAAVKYFDAPEGELIAIYGIADLQKKNQIILTEITVKPGEILPPCTESGKRVGCVVVREESSDKAKHTAMEMAAYVHFDIL</sequence>
<evidence type="ECO:0000256" key="4">
    <source>
        <dbReference type="PROSITE-ProRule" id="PRU00409"/>
    </source>
</evidence>
<organism evidence="6 7">
    <name type="scientific">Ewingella americana</name>
    <dbReference type="NCBI Taxonomy" id="41202"/>
    <lineage>
        <taxon>Bacteria</taxon>
        <taxon>Pseudomonadati</taxon>
        <taxon>Pseudomonadota</taxon>
        <taxon>Gammaproteobacteria</taxon>
        <taxon>Enterobacterales</taxon>
        <taxon>Yersiniaceae</taxon>
        <taxon>Ewingella</taxon>
    </lineage>
</organism>
<evidence type="ECO:0000256" key="2">
    <source>
        <dbReference type="ARBA" id="ARBA00022741"/>
    </source>
</evidence>
<dbReference type="Proteomes" id="UP000317663">
    <property type="component" value="Unassembled WGS sequence"/>
</dbReference>
<evidence type="ECO:0000259" key="5">
    <source>
        <dbReference type="PROSITE" id="PS50975"/>
    </source>
</evidence>
<accession>A0A502GUZ7</accession>
<reference evidence="6 7" key="1">
    <citation type="journal article" date="2019" name="Environ. Microbiol.">
        <title>Species interactions and distinct microbial communities in high Arctic permafrost affected cryosols are associated with the CH4 and CO2 gas fluxes.</title>
        <authorList>
            <person name="Altshuler I."/>
            <person name="Hamel J."/>
            <person name="Turney S."/>
            <person name="Magnuson E."/>
            <person name="Levesque R."/>
            <person name="Greer C."/>
            <person name="Whyte L.G."/>
        </authorList>
    </citation>
    <scope>NUCLEOTIDE SEQUENCE [LARGE SCALE GENOMIC DNA]</scope>
    <source>
        <strain evidence="6 7">E4</strain>
    </source>
</reference>
<dbReference type="GO" id="GO:0005524">
    <property type="term" value="F:ATP binding"/>
    <property type="evidence" value="ECO:0007669"/>
    <property type="project" value="UniProtKB-UniRule"/>
</dbReference>
<feature type="domain" description="ATP-grasp" evidence="5">
    <location>
        <begin position="128"/>
        <end position="324"/>
    </location>
</feature>
<dbReference type="Gene3D" id="3.40.50.20">
    <property type="match status" value="1"/>
</dbReference>
<dbReference type="Gene3D" id="3.30.470.20">
    <property type="entry name" value="ATP-grasp fold, B domain"/>
    <property type="match status" value="1"/>
</dbReference>
<dbReference type="PANTHER" id="PTHR43585">
    <property type="entry name" value="FUMIPYRROLE BIOSYNTHESIS PROTEIN C"/>
    <property type="match status" value="1"/>
</dbReference>
<dbReference type="EMBL" id="RCZD01000001">
    <property type="protein sequence ID" value="TPG65050.1"/>
    <property type="molecule type" value="Genomic_DNA"/>
</dbReference>
<keyword evidence="2 4" id="KW-0547">Nucleotide-binding</keyword>
<dbReference type="GO" id="GO:0046872">
    <property type="term" value="F:metal ion binding"/>
    <property type="evidence" value="ECO:0007669"/>
    <property type="project" value="InterPro"/>
</dbReference>
<protein>
    <submittedName>
        <fullName evidence="6">ATP-grasp domain-containing protein</fullName>
    </submittedName>
</protein>
<dbReference type="Pfam" id="PF18603">
    <property type="entry name" value="LAL_C2"/>
    <property type="match status" value="1"/>
</dbReference>
<dbReference type="InterPro" id="IPR052032">
    <property type="entry name" value="ATP-dep_AA_Ligase"/>
</dbReference>
<evidence type="ECO:0000256" key="3">
    <source>
        <dbReference type="ARBA" id="ARBA00022840"/>
    </source>
</evidence>
<name>A0A502GUZ7_9GAMM</name>
<keyword evidence="7" id="KW-1185">Reference proteome</keyword>
<evidence type="ECO:0000313" key="6">
    <source>
        <dbReference type="EMBL" id="TPG65050.1"/>
    </source>
</evidence>
<dbReference type="PANTHER" id="PTHR43585:SF2">
    <property type="entry name" value="ATP-GRASP ENZYME FSQD"/>
    <property type="match status" value="1"/>
</dbReference>
<keyword evidence="1" id="KW-0436">Ligase</keyword>
<dbReference type="PROSITE" id="PS50975">
    <property type="entry name" value="ATP_GRASP"/>
    <property type="match status" value="1"/>
</dbReference>
<dbReference type="Pfam" id="PF18130">
    <property type="entry name" value="ATPgrasp_N"/>
    <property type="match status" value="1"/>
</dbReference>
<dbReference type="InterPro" id="IPR040570">
    <property type="entry name" value="LAL_C2"/>
</dbReference>